<evidence type="ECO:0000259" key="8">
    <source>
        <dbReference type="PROSITE" id="PS50011"/>
    </source>
</evidence>
<dbReference type="Proteomes" id="UP001370758">
    <property type="component" value="Unassembled WGS sequence"/>
</dbReference>
<dbReference type="Pfam" id="PF00498">
    <property type="entry name" value="FHA"/>
    <property type="match status" value="1"/>
</dbReference>
<gene>
    <name evidence="9" type="ORF">TWF481_010391</name>
</gene>
<accession>A0AAV9W3H2</accession>
<dbReference type="PANTHER" id="PTHR44167:SF24">
    <property type="entry name" value="SERINE_THREONINE-PROTEIN KINASE CHK2"/>
    <property type="match status" value="1"/>
</dbReference>
<protein>
    <recommendedName>
        <fullName evidence="2">non-specific serine/threonine protein kinase</fullName>
        <ecNumber evidence="2">2.7.11.1</ecNumber>
    </recommendedName>
</protein>
<dbReference type="InterPro" id="IPR008984">
    <property type="entry name" value="SMAD_FHA_dom_sf"/>
</dbReference>
<keyword evidence="4" id="KW-0418">Kinase</keyword>
<evidence type="ECO:0000256" key="1">
    <source>
        <dbReference type="ARBA" id="ARBA00005575"/>
    </source>
</evidence>
<dbReference type="InterPro" id="IPR011009">
    <property type="entry name" value="Kinase-like_dom_sf"/>
</dbReference>
<dbReference type="PANTHER" id="PTHR44167">
    <property type="entry name" value="OVARIAN-SPECIFIC SERINE/THREONINE-PROTEIN KINASE LOK-RELATED"/>
    <property type="match status" value="1"/>
</dbReference>
<dbReference type="EMBL" id="JAVHJL010000007">
    <property type="protein sequence ID" value="KAK6500034.1"/>
    <property type="molecule type" value="Genomic_DNA"/>
</dbReference>
<dbReference type="EC" id="2.7.11.1" evidence="2"/>
<evidence type="ECO:0000256" key="6">
    <source>
        <dbReference type="ARBA" id="ARBA00048679"/>
    </source>
</evidence>
<evidence type="ECO:0000313" key="10">
    <source>
        <dbReference type="Proteomes" id="UP001370758"/>
    </source>
</evidence>
<keyword evidence="10" id="KW-1185">Reference proteome</keyword>
<reference evidence="9 10" key="1">
    <citation type="submission" date="2023-08" db="EMBL/GenBank/DDBJ databases">
        <authorList>
            <person name="Palmer J.M."/>
        </authorList>
    </citation>
    <scope>NUCLEOTIDE SEQUENCE [LARGE SCALE GENOMIC DNA]</scope>
    <source>
        <strain evidence="9 10">TWF481</strain>
    </source>
</reference>
<evidence type="ECO:0000313" key="9">
    <source>
        <dbReference type="EMBL" id="KAK6500034.1"/>
    </source>
</evidence>
<dbReference type="Gene3D" id="1.10.510.10">
    <property type="entry name" value="Transferase(Phosphotransferase) domain 1"/>
    <property type="match status" value="1"/>
</dbReference>
<dbReference type="GO" id="GO:0004674">
    <property type="term" value="F:protein serine/threonine kinase activity"/>
    <property type="evidence" value="ECO:0007669"/>
    <property type="project" value="UniProtKB-KW"/>
</dbReference>
<feature type="domain" description="Protein kinase" evidence="8">
    <location>
        <begin position="210"/>
        <end position="427"/>
    </location>
</feature>
<evidence type="ECO:0000259" key="7">
    <source>
        <dbReference type="PROSITE" id="PS50006"/>
    </source>
</evidence>
<dbReference type="GO" id="GO:0044773">
    <property type="term" value="P:mitotic DNA damage checkpoint signaling"/>
    <property type="evidence" value="ECO:0007669"/>
    <property type="project" value="TreeGrafter"/>
</dbReference>
<dbReference type="InterPro" id="IPR000719">
    <property type="entry name" value="Prot_kinase_dom"/>
</dbReference>
<proteinExistence type="inferred from homology"/>
<comment type="similarity">
    <text evidence="1">Belongs to the protein kinase superfamily. CAMK Ser/Thr protein kinase family. CHEK2 subfamily.</text>
</comment>
<dbReference type="SUPFAM" id="SSF49879">
    <property type="entry name" value="SMAD/FHA domain"/>
    <property type="match status" value="1"/>
</dbReference>
<dbReference type="SMART" id="SM00220">
    <property type="entry name" value="S_TKc"/>
    <property type="match status" value="1"/>
</dbReference>
<dbReference type="SUPFAM" id="SSF56112">
    <property type="entry name" value="Protein kinase-like (PK-like)"/>
    <property type="match status" value="1"/>
</dbReference>
<dbReference type="PROSITE" id="PS00108">
    <property type="entry name" value="PROTEIN_KINASE_ST"/>
    <property type="match status" value="1"/>
</dbReference>
<comment type="caution">
    <text evidence="9">The sequence shown here is derived from an EMBL/GenBank/DDBJ whole genome shotgun (WGS) entry which is preliminary data.</text>
</comment>
<dbReference type="GO" id="GO:0005524">
    <property type="term" value="F:ATP binding"/>
    <property type="evidence" value="ECO:0007669"/>
    <property type="project" value="InterPro"/>
</dbReference>
<comment type="catalytic activity">
    <reaction evidence="5">
        <text>L-threonyl-[protein] + ATP = O-phospho-L-threonyl-[protein] + ADP + H(+)</text>
        <dbReference type="Rhea" id="RHEA:46608"/>
        <dbReference type="Rhea" id="RHEA-COMP:11060"/>
        <dbReference type="Rhea" id="RHEA-COMP:11605"/>
        <dbReference type="ChEBI" id="CHEBI:15378"/>
        <dbReference type="ChEBI" id="CHEBI:30013"/>
        <dbReference type="ChEBI" id="CHEBI:30616"/>
        <dbReference type="ChEBI" id="CHEBI:61977"/>
        <dbReference type="ChEBI" id="CHEBI:456216"/>
        <dbReference type="EC" id="2.7.11.1"/>
    </reaction>
</comment>
<feature type="domain" description="FHA" evidence="7">
    <location>
        <begin position="79"/>
        <end position="138"/>
    </location>
</feature>
<evidence type="ECO:0000256" key="5">
    <source>
        <dbReference type="ARBA" id="ARBA00047899"/>
    </source>
</evidence>
<dbReference type="Gene3D" id="2.60.200.20">
    <property type="match status" value="1"/>
</dbReference>
<organism evidence="9 10">
    <name type="scientific">Arthrobotrys musiformis</name>
    <dbReference type="NCBI Taxonomy" id="47236"/>
    <lineage>
        <taxon>Eukaryota</taxon>
        <taxon>Fungi</taxon>
        <taxon>Dikarya</taxon>
        <taxon>Ascomycota</taxon>
        <taxon>Pezizomycotina</taxon>
        <taxon>Orbiliomycetes</taxon>
        <taxon>Orbiliales</taxon>
        <taxon>Orbiliaceae</taxon>
        <taxon>Arthrobotrys</taxon>
    </lineage>
</organism>
<evidence type="ECO:0000256" key="4">
    <source>
        <dbReference type="ARBA" id="ARBA00022777"/>
    </source>
</evidence>
<dbReference type="GO" id="GO:0005737">
    <property type="term" value="C:cytoplasm"/>
    <property type="evidence" value="ECO:0007669"/>
    <property type="project" value="TreeGrafter"/>
</dbReference>
<dbReference type="AlphaFoldDB" id="A0AAV9W3H2"/>
<sequence length="427" mass="48352">MAVAYPPQDIISKTYPSATSKTILFIFEASEISSFINEERNKARRKNIPIDGGEVFGKSTRTVLELSWEKPPASLEKGFLIGSDPTCDVYLPQSHKNSKEQKLAVSRFHCRIHFNSQSGVLLLDDCSKLGTKIRKRDQEIIELTENNPTIMLQSKWTICIANFYLLTIIIPWNPSNWPHYIQELRNRIPTVEGSSRLPNQTPTEAIGGKYQYWKCLGCGGFSQVDVFVDSSTGTFVAGKRYTGRGVLQIEKEIEILKQLQHPSIIDILEQVPQSLDTTIIFMEYSPHGDLMKFDLTEWAEPKRLEAFRQLLDALNYMHSQNIMHRDIKPENILVMSQEPLRLKFIDFGLSRVVGSNMTLSGTIGYTSPELSMEGHPYSFPADPYLRFVMSKRLSVGQCAAQESLGEGKENLMPIALQAEPPKPLTFQ</sequence>
<dbReference type="InterPro" id="IPR000253">
    <property type="entry name" value="FHA_dom"/>
</dbReference>
<name>A0AAV9W3H2_9PEZI</name>
<dbReference type="InterPro" id="IPR008271">
    <property type="entry name" value="Ser/Thr_kinase_AS"/>
</dbReference>
<keyword evidence="4" id="KW-0808">Transferase</keyword>
<dbReference type="GO" id="GO:0005634">
    <property type="term" value="C:nucleus"/>
    <property type="evidence" value="ECO:0007669"/>
    <property type="project" value="TreeGrafter"/>
</dbReference>
<dbReference type="PROSITE" id="PS50011">
    <property type="entry name" value="PROTEIN_KINASE_DOM"/>
    <property type="match status" value="1"/>
</dbReference>
<keyword evidence="3" id="KW-0723">Serine/threonine-protein kinase</keyword>
<dbReference type="CDD" id="cd00060">
    <property type="entry name" value="FHA"/>
    <property type="match status" value="1"/>
</dbReference>
<comment type="catalytic activity">
    <reaction evidence="6">
        <text>L-seryl-[protein] + ATP = O-phospho-L-seryl-[protein] + ADP + H(+)</text>
        <dbReference type="Rhea" id="RHEA:17989"/>
        <dbReference type="Rhea" id="RHEA-COMP:9863"/>
        <dbReference type="Rhea" id="RHEA-COMP:11604"/>
        <dbReference type="ChEBI" id="CHEBI:15378"/>
        <dbReference type="ChEBI" id="CHEBI:29999"/>
        <dbReference type="ChEBI" id="CHEBI:30616"/>
        <dbReference type="ChEBI" id="CHEBI:83421"/>
        <dbReference type="ChEBI" id="CHEBI:456216"/>
        <dbReference type="EC" id="2.7.11.1"/>
    </reaction>
</comment>
<evidence type="ECO:0000256" key="2">
    <source>
        <dbReference type="ARBA" id="ARBA00012513"/>
    </source>
</evidence>
<evidence type="ECO:0000256" key="3">
    <source>
        <dbReference type="ARBA" id="ARBA00022527"/>
    </source>
</evidence>
<dbReference type="Pfam" id="PF00069">
    <property type="entry name" value="Pkinase"/>
    <property type="match status" value="1"/>
</dbReference>
<dbReference type="PROSITE" id="PS50006">
    <property type="entry name" value="FHA_DOMAIN"/>
    <property type="match status" value="1"/>
</dbReference>